<dbReference type="Pfam" id="PF01832">
    <property type="entry name" value="Glucosaminidase"/>
    <property type="match status" value="1"/>
</dbReference>
<dbReference type="Gene3D" id="1.10.530.10">
    <property type="match status" value="1"/>
</dbReference>
<dbReference type="EMBL" id="JACCEL010000008">
    <property type="protein sequence ID" value="MBG9977993.1"/>
    <property type="molecule type" value="Genomic_DNA"/>
</dbReference>
<comment type="caution">
    <text evidence="5">The sequence shown here is derived from an EMBL/GenBank/DDBJ whole genome shotgun (WGS) entry which is preliminary data.</text>
</comment>
<dbReference type="RefSeq" id="WP_138404328.1">
    <property type="nucleotide sequence ID" value="NZ_JACCEL010000008.1"/>
</dbReference>
<keyword evidence="2 4" id="KW-0378">Hydrolase</keyword>
<name>A0A5R9E0U1_9LACT</name>
<dbReference type="SMART" id="SM00047">
    <property type="entry name" value="LYZ2"/>
    <property type="match status" value="1"/>
</dbReference>
<reference evidence="4 7" key="2">
    <citation type="submission" date="2020-07" db="EMBL/GenBank/DDBJ databases">
        <title>Facklamia lactis sp. nov., isolated from raw milk.</title>
        <authorList>
            <person name="Doll E.V."/>
            <person name="Huptas C."/>
            <person name="Staib L."/>
            <person name="Wenning M."/>
            <person name="Scherer S."/>
        </authorList>
    </citation>
    <scope>NUCLEOTIDE SEQUENCE [LARGE SCALE GENOMIC DNA]</scope>
    <source>
        <strain evidence="4 7">DSM 104272</strain>
    </source>
</reference>
<evidence type="ECO:0000259" key="3">
    <source>
        <dbReference type="SMART" id="SM00047"/>
    </source>
</evidence>
<dbReference type="EMBL" id="VBSP01000013">
    <property type="protein sequence ID" value="TLQ41640.1"/>
    <property type="molecule type" value="Genomic_DNA"/>
</dbReference>
<evidence type="ECO:0000256" key="1">
    <source>
        <dbReference type="ARBA" id="ARBA00010266"/>
    </source>
</evidence>
<keyword evidence="7" id="KW-1185">Reference proteome</keyword>
<evidence type="ECO:0000313" key="6">
    <source>
        <dbReference type="Proteomes" id="UP000306420"/>
    </source>
</evidence>
<evidence type="ECO:0000313" key="7">
    <source>
        <dbReference type="Proteomes" id="UP000823401"/>
    </source>
</evidence>
<feature type="domain" description="Mannosyl-glycoprotein endo-beta-N-acetylglucosamidase-like" evidence="3">
    <location>
        <begin position="73"/>
        <end position="234"/>
    </location>
</feature>
<dbReference type="PANTHER" id="PTHR33308:SF9">
    <property type="entry name" value="PEPTIDOGLYCAN HYDROLASE FLGJ"/>
    <property type="match status" value="1"/>
</dbReference>
<evidence type="ECO:0000256" key="2">
    <source>
        <dbReference type="ARBA" id="ARBA00022801"/>
    </source>
</evidence>
<sequence length="237" mass="27698">MAKKKKRKLFKFKKRPTRRKKRKTNYKQAWNRFKTDFLQKIGILSIFFVIFTLLSGIVIYRWVDTANQRHGELMQREVDYEQRIGFIESIVPISQRLQRQYGVLASVSMAQAALESDFGRSQLGAEYNNLYGVKTDATDPDGVDFQTLEYFDDEWVEITDRFKVYPSWEASMEGHAILINEGTSWDPTFYQAVLNGDNYVEQANGLQESGYATDPTYADKIIEMIETYELNQYDQPI</sequence>
<dbReference type="GO" id="GO:0004040">
    <property type="term" value="F:amidase activity"/>
    <property type="evidence" value="ECO:0007669"/>
    <property type="project" value="InterPro"/>
</dbReference>
<dbReference type="InterPro" id="IPR051056">
    <property type="entry name" value="Glycosyl_Hydrolase_73"/>
</dbReference>
<evidence type="ECO:0000313" key="4">
    <source>
        <dbReference type="EMBL" id="MBG9977993.1"/>
    </source>
</evidence>
<protein>
    <submittedName>
        <fullName evidence="4">Glycoside hydrolase family 73 protein</fullName>
    </submittedName>
    <submittedName>
        <fullName evidence="5">Mannosyl-glycoprotein endo-beta-N-acetylglucosamidase</fullName>
    </submittedName>
</protein>
<dbReference type="Proteomes" id="UP000306420">
    <property type="component" value="Unassembled WGS sequence"/>
</dbReference>
<accession>A0A5R9E0U1</accession>
<gene>
    <name evidence="5" type="ORF">FEZ33_05105</name>
    <name evidence="4" type="ORF">HYQ42_04255</name>
</gene>
<dbReference type="PANTHER" id="PTHR33308">
    <property type="entry name" value="PEPTIDOGLYCAN HYDROLASE FLGJ"/>
    <property type="match status" value="1"/>
</dbReference>
<dbReference type="InterPro" id="IPR002901">
    <property type="entry name" value="MGlyc_endo_b_GlcNAc-like_dom"/>
</dbReference>
<evidence type="ECO:0000313" key="5">
    <source>
        <dbReference type="EMBL" id="TLQ41640.1"/>
    </source>
</evidence>
<organism evidence="5 6">
    <name type="scientific">Ruoffia tabacinasalis</name>
    <dbReference type="NCBI Taxonomy" id="87458"/>
    <lineage>
        <taxon>Bacteria</taxon>
        <taxon>Bacillati</taxon>
        <taxon>Bacillota</taxon>
        <taxon>Bacilli</taxon>
        <taxon>Lactobacillales</taxon>
        <taxon>Aerococcaceae</taxon>
        <taxon>Ruoffia</taxon>
    </lineage>
</organism>
<proteinExistence type="inferred from homology"/>
<reference evidence="5 6" key="1">
    <citation type="submission" date="2019-05" db="EMBL/GenBank/DDBJ databases">
        <title>The metagenome of a microbial culture collection derived from dairy environment covers the genomic content of the human microbiome.</title>
        <authorList>
            <person name="Roder T."/>
            <person name="Wuthrich D."/>
            <person name="Sattari Z."/>
            <person name="Von Ah U."/>
            <person name="Bar C."/>
            <person name="Ronchi F."/>
            <person name="Macpherson A.J."/>
            <person name="Ganal-Vonarburg S.C."/>
            <person name="Bruggmann R."/>
            <person name="Vergeres G."/>
        </authorList>
    </citation>
    <scope>NUCLEOTIDE SEQUENCE [LARGE SCALE GENOMIC DNA]</scope>
    <source>
        <strain evidence="5 6">FAM 24227</strain>
    </source>
</reference>
<dbReference type="AlphaFoldDB" id="A0A5R9E0U1"/>
<comment type="similarity">
    <text evidence="1">Belongs to the glycosyl hydrolase 73 family.</text>
</comment>
<dbReference type="OrthoDB" id="977752at2"/>
<dbReference type="Proteomes" id="UP000823401">
    <property type="component" value="Unassembled WGS sequence"/>
</dbReference>
<dbReference type="PRINTS" id="PR01002">
    <property type="entry name" value="FLGFLGJ"/>
</dbReference>
<dbReference type="Gene3D" id="4.10.80.30">
    <property type="entry name" value="DNA polymerase, domain 6"/>
    <property type="match status" value="1"/>
</dbReference>